<evidence type="ECO:0000313" key="5">
    <source>
        <dbReference type="Proteomes" id="UP000799537"/>
    </source>
</evidence>
<keyword evidence="5" id="KW-1185">Reference proteome</keyword>
<keyword evidence="1" id="KW-0732">Signal</keyword>
<organism evidence="4 5">
    <name type="scientific">Zasmidium cellare ATCC 36951</name>
    <dbReference type="NCBI Taxonomy" id="1080233"/>
    <lineage>
        <taxon>Eukaryota</taxon>
        <taxon>Fungi</taxon>
        <taxon>Dikarya</taxon>
        <taxon>Ascomycota</taxon>
        <taxon>Pezizomycotina</taxon>
        <taxon>Dothideomycetes</taxon>
        <taxon>Dothideomycetidae</taxon>
        <taxon>Mycosphaerellales</taxon>
        <taxon>Mycosphaerellaceae</taxon>
        <taxon>Zasmidium</taxon>
    </lineage>
</organism>
<dbReference type="PANTHER" id="PTHR31987">
    <property type="entry name" value="GLUTAMINASE A-RELATED"/>
    <property type="match status" value="1"/>
</dbReference>
<evidence type="ECO:0000313" key="4">
    <source>
        <dbReference type="EMBL" id="KAF2172132.1"/>
    </source>
</evidence>
<dbReference type="PANTHER" id="PTHR31987:SF14">
    <property type="entry name" value="PUTATIVE (AFU_ORTHOLOGUE AFUA_6G09910)-RELATED"/>
    <property type="match status" value="1"/>
</dbReference>
<dbReference type="InterPro" id="IPR033433">
    <property type="entry name" value="GtaA_N"/>
</dbReference>
<dbReference type="InterPro" id="IPR032514">
    <property type="entry name" value="GtaA_central"/>
</dbReference>
<sequence length="710" mass="77467">MRVWVVIDFLFALLFATGPKHGLAAKLPSYPLAVKSPYLSTWVPGDQLSDIATAQPQFWTGTQLTWPILARVDGTTYALFGAPDGITSDITAATTEDVSYTSLHTYFALSTPNVNFTLDFFSPVYPKTEDFALHSLPYSYLTVNATSTDSDTHDIQIFSAIDQTWTAQGGASEITYTASGDYGYFTFYNPNQILFTESNDMATWGSVIFATGTASSNTTSTCGDASSVYSAFSSGGSLDTTTTCSSGSYLVGFSQDLGDVGSSGGSALFAVGFDRENTVNYLGDAQTGYYRTQWPTVPEAVSAFLGRYSEALAYSLNFDNIVRTRTESVSSTFGSQYADICEASLRQAFAPIELTVPANNLSASPSAFLKEISSNGNMNTVDLIYQSWPIYISLNPDFIILLFKPTLEYLASGRWPKEYVIHDMGAHYPNATGHDDGDAEDMPLFETSTLFILMYAYQELSGDTSYTEEYKSLFDGWAQYLVDNGLYPASQLISVDAIPGSPNQTALAMQSAIGLKAASILLDNSSYSDTADSFADKIYNQGLGLNDNSPNTSTHFTYNYGSDDSWNVIFTSFADVFLNLSTFPQSAWDLQGEWYLSQVEEAGLAWAGPTSDKGVDWALTDWNIMTAAISSTTVQETIVNTTHTFLFNEKNDIPFGTKYYVSGSNAGVWIANKARSTVGTHFSIAAFQQGLWSELQPFTSTSSYESKRVR</sequence>
<dbReference type="AlphaFoldDB" id="A0A6A6D1T1"/>
<reference evidence="4" key="1">
    <citation type="journal article" date="2020" name="Stud. Mycol.">
        <title>101 Dothideomycetes genomes: a test case for predicting lifestyles and emergence of pathogens.</title>
        <authorList>
            <person name="Haridas S."/>
            <person name="Albert R."/>
            <person name="Binder M."/>
            <person name="Bloem J."/>
            <person name="Labutti K."/>
            <person name="Salamov A."/>
            <person name="Andreopoulos B."/>
            <person name="Baker S."/>
            <person name="Barry K."/>
            <person name="Bills G."/>
            <person name="Bluhm B."/>
            <person name="Cannon C."/>
            <person name="Castanera R."/>
            <person name="Culley D."/>
            <person name="Daum C."/>
            <person name="Ezra D."/>
            <person name="Gonzalez J."/>
            <person name="Henrissat B."/>
            <person name="Kuo A."/>
            <person name="Liang C."/>
            <person name="Lipzen A."/>
            <person name="Lutzoni F."/>
            <person name="Magnuson J."/>
            <person name="Mondo S."/>
            <person name="Nolan M."/>
            <person name="Ohm R."/>
            <person name="Pangilinan J."/>
            <person name="Park H.-J."/>
            <person name="Ramirez L."/>
            <person name="Alfaro M."/>
            <person name="Sun H."/>
            <person name="Tritt A."/>
            <person name="Yoshinaga Y."/>
            <person name="Zwiers L.-H."/>
            <person name="Turgeon B."/>
            <person name="Goodwin S."/>
            <person name="Spatafora J."/>
            <person name="Crous P."/>
            <person name="Grigoriev I."/>
        </authorList>
    </citation>
    <scope>NUCLEOTIDE SEQUENCE</scope>
    <source>
        <strain evidence="4">ATCC 36951</strain>
    </source>
</reference>
<feature type="chain" id="PRO_5025596492" description="DUF1793-domain-containing protein" evidence="1">
    <location>
        <begin position="25"/>
        <end position="710"/>
    </location>
</feature>
<evidence type="ECO:0000256" key="1">
    <source>
        <dbReference type="SAM" id="SignalP"/>
    </source>
</evidence>
<dbReference type="RefSeq" id="XP_033673021.1">
    <property type="nucleotide sequence ID" value="XM_033804038.1"/>
</dbReference>
<protein>
    <recommendedName>
        <fullName evidence="6">DUF1793-domain-containing protein</fullName>
    </recommendedName>
</protein>
<evidence type="ECO:0000259" key="2">
    <source>
        <dbReference type="Pfam" id="PF16335"/>
    </source>
</evidence>
<feature type="domain" description="Glutaminase A central" evidence="2">
    <location>
        <begin position="334"/>
        <end position="684"/>
    </location>
</feature>
<dbReference type="InterPro" id="IPR052743">
    <property type="entry name" value="Glutaminase_GtaA"/>
</dbReference>
<evidence type="ECO:0008006" key="6">
    <source>
        <dbReference type="Google" id="ProtNLM"/>
    </source>
</evidence>
<feature type="domain" description="Glutaminase A N-terminal" evidence="3">
    <location>
        <begin position="104"/>
        <end position="324"/>
    </location>
</feature>
<dbReference type="SUPFAM" id="SSF48208">
    <property type="entry name" value="Six-hairpin glycosidases"/>
    <property type="match status" value="1"/>
</dbReference>
<evidence type="ECO:0000259" key="3">
    <source>
        <dbReference type="Pfam" id="PF17168"/>
    </source>
</evidence>
<proteinExistence type="predicted"/>
<dbReference type="EMBL" id="ML993581">
    <property type="protein sequence ID" value="KAF2172132.1"/>
    <property type="molecule type" value="Genomic_DNA"/>
</dbReference>
<dbReference type="GeneID" id="54557310"/>
<feature type="signal peptide" evidence="1">
    <location>
        <begin position="1"/>
        <end position="24"/>
    </location>
</feature>
<dbReference type="OrthoDB" id="3918848at2759"/>
<accession>A0A6A6D1T1</accession>
<dbReference type="Pfam" id="PF16335">
    <property type="entry name" value="GtaA_6_Hairpin"/>
    <property type="match status" value="1"/>
</dbReference>
<dbReference type="Proteomes" id="UP000799537">
    <property type="component" value="Unassembled WGS sequence"/>
</dbReference>
<dbReference type="InterPro" id="IPR008928">
    <property type="entry name" value="6-hairpin_glycosidase_sf"/>
</dbReference>
<dbReference type="GO" id="GO:0005975">
    <property type="term" value="P:carbohydrate metabolic process"/>
    <property type="evidence" value="ECO:0007669"/>
    <property type="project" value="InterPro"/>
</dbReference>
<gene>
    <name evidence="4" type="ORF">M409DRAFT_17373</name>
</gene>
<dbReference type="Pfam" id="PF17168">
    <property type="entry name" value="DUF5127"/>
    <property type="match status" value="1"/>
</dbReference>
<name>A0A6A6D1T1_ZASCE</name>